<dbReference type="SUPFAM" id="SSF56176">
    <property type="entry name" value="FAD-binding/transporter-associated domain-like"/>
    <property type="match status" value="1"/>
</dbReference>
<dbReference type="InterPro" id="IPR036884">
    <property type="entry name" value="2Fe-2S-bd_dom_sf"/>
</dbReference>
<dbReference type="Pfam" id="PF02738">
    <property type="entry name" value="MoCoBD_1"/>
    <property type="match status" value="1"/>
</dbReference>
<keyword evidence="3" id="KW-0560">Oxidoreductase</keyword>
<evidence type="ECO:0000256" key="3">
    <source>
        <dbReference type="ARBA" id="ARBA00023002"/>
    </source>
</evidence>
<dbReference type="Gene3D" id="1.10.150.120">
    <property type="entry name" value="[2Fe-2S]-binding domain"/>
    <property type="match status" value="1"/>
</dbReference>
<evidence type="ECO:0000256" key="1">
    <source>
        <dbReference type="ARBA" id="ARBA00006849"/>
    </source>
</evidence>
<protein>
    <recommendedName>
        <fullName evidence="4">FAD-binding PCMH-type domain-containing protein</fullName>
    </recommendedName>
</protein>
<dbReference type="SMART" id="SM01008">
    <property type="entry name" value="Ald_Xan_dh_C"/>
    <property type="match status" value="1"/>
</dbReference>
<dbReference type="Pfam" id="PF00941">
    <property type="entry name" value="FAD_binding_5"/>
    <property type="match status" value="1"/>
</dbReference>
<dbReference type="EMBL" id="JALJOV010001062">
    <property type="protein sequence ID" value="KAK9855448.1"/>
    <property type="molecule type" value="Genomic_DNA"/>
</dbReference>
<dbReference type="Pfam" id="PF03450">
    <property type="entry name" value="CO_deh_flav_C"/>
    <property type="match status" value="1"/>
</dbReference>
<dbReference type="SUPFAM" id="SSF56003">
    <property type="entry name" value="Molybdenum cofactor-binding domain"/>
    <property type="match status" value="1"/>
</dbReference>
<dbReference type="PROSITE" id="PS51387">
    <property type="entry name" value="FAD_PCMH"/>
    <property type="match status" value="1"/>
</dbReference>
<dbReference type="InterPro" id="IPR008274">
    <property type="entry name" value="AldOxase/xan_DH_MoCoBD1"/>
</dbReference>
<feature type="domain" description="FAD-binding PCMH-type" evidence="4">
    <location>
        <begin position="59"/>
        <end position="281"/>
    </location>
</feature>
<dbReference type="SUPFAM" id="SSF54665">
    <property type="entry name" value="CO dehydrogenase molybdoprotein N-domain-like"/>
    <property type="match status" value="1"/>
</dbReference>
<dbReference type="InterPro" id="IPR036683">
    <property type="entry name" value="CO_DH_flav_C_dom_sf"/>
</dbReference>
<dbReference type="InterPro" id="IPR005107">
    <property type="entry name" value="CO_DH_flav_C"/>
</dbReference>
<dbReference type="Gene3D" id="3.30.390.50">
    <property type="entry name" value="CO dehydrogenase flavoprotein, C-terminal domain"/>
    <property type="match status" value="1"/>
</dbReference>
<evidence type="ECO:0000313" key="6">
    <source>
        <dbReference type="Proteomes" id="UP001485043"/>
    </source>
</evidence>
<evidence type="ECO:0000259" key="4">
    <source>
        <dbReference type="PROSITE" id="PS51387"/>
    </source>
</evidence>
<gene>
    <name evidence="5" type="ORF">WJX84_011372</name>
</gene>
<keyword evidence="2" id="KW-0500">Molybdenum</keyword>
<dbReference type="GO" id="GO:0005506">
    <property type="term" value="F:iron ion binding"/>
    <property type="evidence" value="ECO:0007669"/>
    <property type="project" value="InterPro"/>
</dbReference>
<evidence type="ECO:0000313" key="5">
    <source>
        <dbReference type="EMBL" id="KAK9855448.1"/>
    </source>
</evidence>
<dbReference type="InterPro" id="IPR036856">
    <property type="entry name" value="Ald_Oxase/Xan_DH_a/b_sf"/>
</dbReference>
<accession>A0AAW1STV5</accession>
<dbReference type="AlphaFoldDB" id="A0AAW1STV5"/>
<evidence type="ECO:0000256" key="2">
    <source>
        <dbReference type="ARBA" id="ARBA00022505"/>
    </source>
</evidence>
<dbReference type="InterPro" id="IPR016169">
    <property type="entry name" value="FAD-bd_PCMH_sub2"/>
</dbReference>
<dbReference type="PANTHER" id="PTHR11908:SF132">
    <property type="entry name" value="ALDEHYDE OXIDASE 1-RELATED"/>
    <property type="match status" value="1"/>
</dbReference>
<dbReference type="Pfam" id="PF01315">
    <property type="entry name" value="Ald_Xan_dh_C"/>
    <property type="match status" value="1"/>
</dbReference>
<dbReference type="InterPro" id="IPR000674">
    <property type="entry name" value="Ald_Oxase/Xan_DH_a/b"/>
</dbReference>
<dbReference type="InterPro" id="IPR002346">
    <property type="entry name" value="Mopterin_DH_FAD-bd"/>
</dbReference>
<keyword evidence="6" id="KW-1185">Reference proteome</keyword>
<dbReference type="GO" id="GO:0016491">
    <property type="term" value="F:oxidoreductase activity"/>
    <property type="evidence" value="ECO:0007669"/>
    <property type="project" value="UniProtKB-KW"/>
</dbReference>
<dbReference type="InterPro" id="IPR036318">
    <property type="entry name" value="FAD-bd_PCMH-like_sf"/>
</dbReference>
<dbReference type="Gene3D" id="3.30.365.10">
    <property type="entry name" value="Aldehyde oxidase/xanthine dehydrogenase, molybdopterin binding domain"/>
    <property type="match status" value="3"/>
</dbReference>
<dbReference type="Gene3D" id="3.90.1170.50">
    <property type="entry name" value="Aldehyde oxidase/xanthine dehydrogenase, a/b hammerhead"/>
    <property type="match status" value="1"/>
</dbReference>
<organism evidence="5 6">
    <name type="scientific">Apatococcus fuscideae</name>
    <dbReference type="NCBI Taxonomy" id="2026836"/>
    <lineage>
        <taxon>Eukaryota</taxon>
        <taxon>Viridiplantae</taxon>
        <taxon>Chlorophyta</taxon>
        <taxon>core chlorophytes</taxon>
        <taxon>Trebouxiophyceae</taxon>
        <taxon>Chlorellales</taxon>
        <taxon>Chlorellaceae</taxon>
        <taxon>Apatococcus</taxon>
    </lineage>
</organism>
<dbReference type="InterPro" id="IPR016208">
    <property type="entry name" value="Ald_Oxase/xanthine_DH-like"/>
</dbReference>
<dbReference type="InterPro" id="IPR002888">
    <property type="entry name" value="2Fe-2S-bd"/>
</dbReference>
<dbReference type="InterPro" id="IPR046867">
    <property type="entry name" value="AldOxase/xan_DH_MoCoBD2"/>
</dbReference>
<dbReference type="PANTHER" id="PTHR11908">
    <property type="entry name" value="XANTHINE DEHYDROGENASE"/>
    <property type="match status" value="1"/>
</dbReference>
<comment type="similarity">
    <text evidence="1">Belongs to the xanthine dehydrogenase family.</text>
</comment>
<dbReference type="SUPFAM" id="SSF47741">
    <property type="entry name" value="CO dehydrogenase ISP C-domain like"/>
    <property type="match status" value="1"/>
</dbReference>
<dbReference type="Pfam" id="PF01799">
    <property type="entry name" value="Fer2_2"/>
    <property type="match status" value="1"/>
</dbReference>
<name>A0AAW1STV5_9CHLO</name>
<dbReference type="GO" id="GO:0071949">
    <property type="term" value="F:FAD binding"/>
    <property type="evidence" value="ECO:0007669"/>
    <property type="project" value="InterPro"/>
</dbReference>
<reference evidence="5 6" key="1">
    <citation type="journal article" date="2024" name="Nat. Commun.">
        <title>Phylogenomics reveals the evolutionary origins of lichenization in chlorophyte algae.</title>
        <authorList>
            <person name="Puginier C."/>
            <person name="Libourel C."/>
            <person name="Otte J."/>
            <person name="Skaloud P."/>
            <person name="Haon M."/>
            <person name="Grisel S."/>
            <person name="Petersen M."/>
            <person name="Berrin J.G."/>
            <person name="Delaux P.M."/>
            <person name="Dal Grande F."/>
            <person name="Keller J."/>
        </authorList>
    </citation>
    <scope>NUCLEOTIDE SEQUENCE [LARGE SCALE GENOMIC DNA]</scope>
    <source>
        <strain evidence="5 6">SAG 2523</strain>
    </source>
</reference>
<dbReference type="Pfam" id="PF20256">
    <property type="entry name" value="MoCoBD_2"/>
    <property type="match status" value="1"/>
</dbReference>
<sequence length="763" mass="81559">MPIDDTIFFYVNGRECRAGQQYSKLSLNEYLLQQTRWKGTKLSCGEGGFHLVQEQIAANNGSQRGFCTPGMVMAIDAQLKRCAQAHHPPDVQALQAGLDGNLCRCTGYRSIIDTCRAVSDCLDVEDLGCGQACSKDSVSFPPALKKHIQGTLEWGACVTLEEVIDSLKALKENAGFYTPMIAHLQRIAGTHVRAAATIGGNIVLTQQKGLQSDFCTIMLAAGAQVLIWGKQHRRVASHHDFAICSNPTRWLPLGEILQLDCDLDFGKASLITAIRMPLAQPDESFASFKVAARYTNAHAIVNLSVRFSAPEPTTLHAASFPEMRIALGYPHPDKLVPEGAFWRAQRARKTEDYLTGLPMEARTMSEALSTLTSEMQPASCEGTSADGHCSIAEGLLFQAIAPMVPIPCSGHQSIPEMGQLAPPAHLPIEKERARLQASGEAKYTGSYGYGNSLHAYPVLSTRALATVESLDASAALAVEGVVGFYTAGDIPGANFCNGIPFLADGRVEHYAQPIAFVVATLPSIAEHAAGLVEVEYGDAGHAILTIAQARASSSFLQLPGPPEDGPGASSSNGDVAAALRDAPLAIRDAKWHIPSQLHMYMETPVAVVEPDEGGMLSVHAAAQGIDSCQSTVARVMGMPCNHVRVVTRRLGGGFGGKLNTGCADQGFHFPNDSFGSSFLAKEYTQLRCWFDGSVQSKTALVTIYGDGSVMLSHGGLEMGQGLSTKVLQVAAYELGKLLPDHQKPLPLSLFQANDVTSDSQPNN</sequence>
<comment type="caution">
    <text evidence="5">The sequence shown here is derived from an EMBL/GenBank/DDBJ whole genome shotgun (WGS) entry which is preliminary data.</text>
</comment>
<dbReference type="SUPFAM" id="SSF55447">
    <property type="entry name" value="CO dehydrogenase flavoprotein C-terminal domain-like"/>
    <property type="match status" value="1"/>
</dbReference>
<dbReference type="InterPro" id="IPR037165">
    <property type="entry name" value="AldOxase/xan_DH_Mopterin-bd_sf"/>
</dbReference>
<feature type="non-terminal residue" evidence="5">
    <location>
        <position position="763"/>
    </location>
</feature>
<dbReference type="Proteomes" id="UP001485043">
    <property type="component" value="Unassembled WGS sequence"/>
</dbReference>
<dbReference type="Gene3D" id="3.30.465.10">
    <property type="match status" value="1"/>
</dbReference>
<proteinExistence type="inferred from homology"/>
<dbReference type="InterPro" id="IPR016166">
    <property type="entry name" value="FAD-bd_PCMH"/>
</dbReference>